<name>A0A9D1D4Z7_9FIRM</name>
<dbReference type="Gene3D" id="2.30.110.10">
    <property type="entry name" value="Electron Transport, Fmn-binding Protein, Chain A"/>
    <property type="match status" value="1"/>
</dbReference>
<comment type="caution">
    <text evidence="1">The sequence shown here is derived from an EMBL/GenBank/DDBJ whole genome shotgun (WGS) entry which is preliminary data.</text>
</comment>
<dbReference type="Pfam" id="PF12900">
    <property type="entry name" value="Pyridox_ox_2"/>
    <property type="match status" value="1"/>
</dbReference>
<evidence type="ECO:0000313" key="1">
    <source>
        <dbReference type="EMBL" id="HIR04828.1"/>
    </source>
</evidence>
<dbReference type="InterPro" id="IPR012349">
    <property type="entry name" value="Split_barrel_FMN-bd"/>
</dbReference>
<dbReference type="PANTHER" id="PTHR34071:SF2">
    <property type="entry name" value="FLAVIN-NUCLEOTIDE-BINDING PROTEIN"/>
    <property type="match status" value="1"/>
</dbReference>
<dbReference type="PANTHER" id="PTHR34071">
    <property type="entry name" value="5-NITROIMIDAZOLE ANTIBIOTICS RESISTANCE PROTEIN, NIMA-FAMILY-RELATED PROTEIN-RELATED"/>
    <property type="match status" value="1"/>
</dbReference>
<dbReference type="EMBL" id="DVGC01000011">
    <property type="protein sequence ID" value="HIR04828.1"/>
    <property type="molecule type" value="Genomic_DNA"/>
</dbReference>
<sequence length="161" mass="18005">MRRKDREITDMTEIMEILKRASVCTVGFQDEPSPYLIPMNYGVQLENGMPVLYFHGAGEGTKLELLKKNPHVSYTVFGGDKIRLNQETACRSTASFESVCGTGKAVILKPEEKKAGLCVLMNHAGQKEGISFREDAFPDEAIQALTVWKIVTERVTGKRHE</sequence>
<protein>
    <submittedName>
        <fullName evidence="1">Pyridoxamine 5'-phosphate oxidase family protein</fullName>
    </submittedName>
</protein>
<accession>A0A9D1D4Z7</accession>
<proteinExistence type="predicted"/>
<dbReference type="InterPro" id="IPR024747">
    <property type="entry name" value="Pyridox_Oxase-rel"/>
</dbReference>
<gene>
    <name evidence="1" type="ORF">IAB28_02520</name>
</gene>
<evidence type="ECO:0000313" key="2">
    <source>
        <dbReference type="Proteomes" id="UP000824250"/>
    </source>
</evidence>
<reference evidence="1" key="2">
    <citation type="journal article" date="2021" name="PeerJ">
        <title>Extensive microbial diversity within the chicken gut microbiome revealed by metagenomics and culture.</title>
        <authorList>
            <person name="Gilroy R."/>
            <person name="Ravi A."/>
            <person name="Getino M."/>
            <person name="Pursley I."/>
            <person name="Horton D.L."/>
            <person name="Alikhan N.F."/>
            <person name="Baker D."/>
            <person name="Gharbi K."/>
            <person name="Hall N."/>
            <person name="Watson M."/>
            <person name="Adriaenssens E.M."/>
            <person name="Foster-Nyarko E."/>
            <person name="Jarju S."/>
            <person name="Secka A."/>
            <person name="Antonio M."/>
            <person name="Oren A."/>
            <person name="Chaudhuri R.R."/>
            <person name="La Ragione R."/>
            <person name="Hildebrand F."/>
            <person name="Pallen M.J."/>
        </authorList>
    </citation>
    <scope>NUCLEOTIDE SEQUENCE</scope>
    <source>
        <strain evidence="1">CHK180-2868</strain>
    </source>
</reference>
<organism evidence="1 2">
    <name type="scientific">Candidatus Copromonas faecavium</name>
    <name type="common">nom. illeg.</name>
    <dbReference type="NCBI Taxonomy" id="2840740"/>
    <lineage>
        <taxon>Bacteria</taxon>
        <taxon>Bacillati</taxon>
        <taxon>Bacillota</taxon>
        <taxon>Clostridia</taxon>
        <taxon>Lachnospirales</taxon>
        <taxon>Lachnospiraceae</taxon>
        <taxon>Candidatus Copromonas (nom. illeg.)</taxon>
    </lineage>
</organism>
<dbReference type="Proteomes" id="UP000824250">
    <property type="component" value="Unassembled WGS sequence"/>
</dbReference>
<reference evidence="1" key="1">
    <citation type="submission" date="2020-10" db="EMBL/GenBank/DDBJ databases">
        <authorList>
            <person name="Gilroy R."/>
        </authorList>
    </citation>
    <scope>NUCLEOTIDE SEQUENCE</scope>
    <source>
        <strain evidence="1">CHK180-2868</strain>
    </source>
</reference>
<dbReference type="AlphaFoldDB" id="A0A9D1D4Z7"/>
<dbReference type="SUPFAM" id="SSF50475">
    <property type="entry name" value="FMN-binding split barrel"/>
    <property type="match status" value="1"/>
</dbReference>